<evidence type="ECO:0000313" key="2">
    <source>
        <dbReference type="Proteomes" id="UP001565927"/>
    </source>
</evidence>
<reference evidence="1 2" key="1">
    <citation type="submission" date="2024-07" db="EMBL/GenBank/DDBJ databases">
        <authorList>
            <person name="Thanompreechachai J."/>
            <person name="Duangmal K."/>
        </authorList>
    </citation>
    <scope>NUCLEOTIDE SEQUENCE [LARGE SCALE GENOMIC DNA]</scope>
    <source>
        <strain evidence="1 2">LSe6-4</strain>
    </source>
</reference>
<evidence type="ECO:0008006" key="3">
    <source>
        <dbReference type="Google" id="ProtNLM"/>
    </source>
</evidence>
<dbReference type="EMBL" id="JBGFTU010000001">
    <property type="protein sequence ID" value="MEZ0163278.1"/>
    <property type="molecule type" value="Genomic_DNA"/>
</dbReference>
<accession>A0ABV4GXW2</accession>
<evidence type="ECO:0000313" key="1">
    <source>
        <dbReference type="EMBL" id="MEZ0163278.1"/>
    </source>
</evidence>
<gene>
    <name evidence="1" type="ORF">AB2L27_00700</name>
</gene>
<keyword evidence="2" id="KW-1185">Reference proteome</keyword>
<name>A0ABV4GXW2_9ACTN</name>
<proteinExistence type="predicted"/>
<organism evidence="1 2">
    <name type="scientific">Kineococcus halophytocola</name>
    <dbReference type="NCBI Taxonomy" id="3234027"/>
    <lineage>
        <taxon>Bacteria</taxon>
        <taxon>Bacillati</taxon>
        <taxon>Actinomycetota</taxon>
        <taxon>Actinomycetes</taxon>
        <taxon>Kineosporiales</taxon>
        <taxon>Kineosporiaceae</taxon>
        <taxon>Kineococcus</taxon>
    </lineage>
</organism>
<sequence>MERLADDLAAVVLAVPGVSALHPGNRGEIGTYLPGRRVGGIRLREEAFTARARDADGSHPVEVHVVLTADAPVRQTAQAVHDAVDRRLAVDGLHPAVLVNVADLAADPAAPPAP</sequence>
<comment type="caution">
    <text evidence="1">The sequence shown here is derived from an EMBL/GenBank/DDBJ whole genome shotgun (WGS) entry which is preliminary data.</text>
</comment>
<protein>
    <recommendedName>
        <fullName evidence="3">Asp23/Gls24 family envelope stress response protein</fullName>
    </recommendedName>
</protein>
<dbReference type="Proteomes" id="UP001565927">
    <property type="component" value="Unassembled WGS sequence"/>
</dbReference>